<protein>
    <submittedName>
        <fullName evidence="1">Uncharacterized protein</fullName>
    </submittedName>
</protein>
<sequence length="175" mass="18106">MVDARSLGDVIAQVGAGVSMHGYLDRRSQANGALVWAVNAWEPTRRQQVVGGGVPVSWRPDADVPAGGSLVAVTGRWTGVGIDDARGKELFAASIPALISGRPDAMTPQEAGVERFLAVGRSVAGSGATVLGTGATDAAQWVHVLAMTPDLARVQRESPVRLDVFVSVVPSSRPG</sequence>
<dbReference type="EMBL" id="CP082781">
    <property type="protein sequence ID" value="UGS26194.1"/>
    <property type="molecule type" value="Genomic_DNA"/>
</dbReference>
<organism evidence="1 2">
    <name type="scientific">Microbacterium resistens</name>
    <dbReference type="NCBI Taxonomy" id="156977"/>
    <lineage>
        <taxon>Bacteria</taxon>
        <taxon>Bacillati</taxon>
        <taxon>Actinomycetota</taxon>
        <taxon>Actinomycetes</taxon>
        <taxon>Micrococcales</taxon>
        <taxon>Microbacteriaceae</taxon>
        <taxon>Microbacterium</taxon>
    </lineage>
</organism>
<name>A0ABY3RTH3_9MICO</name>
<dbReference type="Proteomes" id="UP001199642">
    <property type="component" value="Chromosome"/>
</dbReference>
<evidence type="ECO:0000313" key="1">
    <source>
        <dbReference type="EMBL" id="UGS26194.1"/>
    </source>
</evidence>
<reference evidence="1 2" key="1">
    <citation type="submission" date="2023-01" db="EMBL/GenBank/DDBJ databases">
        <title>Characterization of estradiol degrading bacteria Microbacterium sp. MZT7 and reveal degrading genes through genome analysis.</title>
        <authorList>
            <person name="Hao P."/>
            <person name="Gao Y."/>
        </authorList>
    </citation>
    <scope>NUCLEOTIDE SEQUENCE [LARGE SCALE GENOMIC DNA]</scope>
    <source>
        <strain evidence="1 2">MZT7</strain>
    </source>
</reference>
<accession>A0ABY3RTH3</accession>
<evidence type="ECO:0000313" key="2">
    <source>
        <dbReference type="Proteomes" id="UP001199642"/>
    </source>
</evidence>
<gene>
    <name evidence="1" type="ORF">K8F61_16390</name>
</gene>
<dbReference type="RefSeq" id="WP_231819892.1">
    <property type="nucleotide sequence ID" value="NZ_CP082781.1"/>
</dbReference>
<keyword evidence="2" id="KW-1185">Reference proteome</keyword>
<proteinExistence type="predicted"/>